<dbReference type="Pfam" id="PF19289">
    <property type="entry name" value="PmbA_TldD_3rd"/>
    <property type="match status" value="1"/>
</dbReference>
<keyword evidence="2" id="KW-0645">Protease</keyword>
<feature type="domain" description="Metalloprotease TldD/E N-terminal" evidence="5">
    <location>
        <begin position="19"/>
        <end position="83"/>
    </location>
</feature>
<evidence type="ECO:0000259" key="6">
    <source>
        <dbReference type="Pfam" id="PF19289"/>
    </source>
</evidence>
<evidence type="ECO:0000256" key="4">
    <source>
        <dbReference type="ARBA" id="ARBA00023049"/>
    </source>
</evidence>
<sequence>MADTLKTLFEALPTEGFFCSLRHVRAHRETLTVRRGVPQPVTLTEDVGVMLSVVAQGGHGYAATSDVSLAGLQRALERALQWAALHARHAAYEVSQYPLMHPVGEYCGPGANQALDWHRGELFARLQQEADACRIDPRIVEWSVTLGRVDEEHRYLTNGGGDTLQRFRYLMPGIVITAFADGETQSRSFGGQYNGYCQQGGLGMLQAAGFWGAGSKVADEALQLLQAPNCPSERMDLLLMPEQMMLQIHESIGHPLELDRILGDERNMAGTSFVTPDMFGHYQYGSSLLNVTYDPSIREEFASYGWDDEGHASEKVWLIKDGILQRPLGSPLSQQRAGLTGVANARASGWHRAPIDRMANLNIEPGTQSLAELVAGIEHGVLMDTNVSWSIDDSRNKFQFGCEWGQLIENGELKGVVKNPNYRGISANFWRSLSAVGDVHTRKVMGTPYCGKGEPNQVIRVGHASPACVFRNIEVFGGAA</sequence>
<dbReference type="GO" id="GO:0008237">
    <property type="term" value="F:metallopeptidase activity"/>
    <property type="evidence" value="ECO:0007669"/>
    <property type="project" value="UniProtKB-KW"/>
</dbReference>
<comment type="caution">
    <text evidence="7">The sequence shown here is derived from an EMBL/GenBank/DDBJ whole genome shotgun (WGS) entry which is preliminary data.</text>
</comment>
<dbReference type="InterPro" id="IPR036059">
    <property type="entry name" value="TldD/PmbA_sf"/>
</dbReference>
<keyword evidence="8" id="KW-1185">Reference proteome</keyword>
<organism evidence="7 8">
    <name type="scientific">Leeia aquatica</name>
    <dbReference type="NCBI Taxonomy" id="2725557"/>
    <lineage>
        <taxon>Bacteria</taxon>
        <taxon>Pseudomonadati</taxon>
        <taxon>Pseudomonadota</taxon>
        <taxon>Betaproteobacteria</taxon>
        <taxon>Neisseriales</taxon>
        <taxon>Leeiaceae</taxon>
        <taxon>Leeia</taxon>
    </lineage>
</organism>
<dbReference type="GO" id="GO:0006508">
    <property type="term" value="P:proteolysis"/>
    <property type="evidence" value="ECO:0007669"/>
    <property type="project" value="UniProtKB-KW"/>
</dbReference>
<evidence type="ECO:0000256" key="2">
    <source>
        <dbReference type="ARBA" id="ARBA00022670"/>
    </source>
</evidence>
<accession>A0A847S4N7</accession>
<gene>
    <name evidence="7" type="ORF">HF682_00990</name>
</gene>
<dbReference type="Proteomes" id="UP000587991">
    <property type="component" value="Unassembled WGS sequence"/>
</dbReference>
<dbReference type="SUPFAM" id="SSF111283">
    <property type="entry name" value="Putative modulator of DNA gyrase, PmbA/TldD"/>
    <property type="match status" value="1"/>
</dbReference>
<dbReference type="PANTHER" id="PTHR30624">
    <property type="entry name" value="UNCHARACTERIZED PROTEIN TLDD AND PMBA"/>
    <property type="match status" value="1"/>
</dbReference>
<evidence type="ECO:0000256" key="3">
    <source>
        <dbReference type="ARBA" id="ARBA00022801"/>
    </source>
</evidence>
<comment type="similarity">
    <text evidence="1">Belongs to the peptidase U62 family.</text>
</comment>
<keyword evidence="3" id="KW-0378">Hydrolase</keyword>
<dbReference type="EMBL" id="JABAIM010000001">
    <property type="protein sequence ID" value="NLR73735.1"/>
    <property type="molecule type" value="Genomic_DNA"/>
</dbReference>
<proteinExistence type="inferred from homology"/>
<dbReference type="GO" id="GO:0005829">
    <property type="term" value="C:cytosol"/>
    <property type="evidence" value="ECO:0007669"/>
    <property type="project" value="TreeGrafter"/>
</dbReference>
<dbReference type="Pfam" id="PF01523">
    <property type="entry name" value="PmbA_TldD_1st"/>
    <property type="match status" value="1"/>
</dbReference>
<feature type="domain" description="Metalloprotease TldD/E C-terminal" evidence="6">
    <location>
        <begin position="233"/>
        <end position="475"/>
    </location>
</feature>
<evidence type="ECO:0000313" key="7">
    <source>
        <dbReference type="EMBL" id="NLR73735.1"/>
    </source>
</evidence>
<evidence type="ECO:0000256" key="1">
    <source>
        <dbReference type="ARBA" id="ARBA00005836"/>
    </source>
</evidence>
<dbReference type="PANTHER" id="PTHR30624:SF10">
    <property type="entry name" value="CONSERVED PROTEIN"/>
    <property type="match status" value="1"/>
</dbReference>
<dbReference type="InterPro" id="IPR045569">
    <property type="entry name" value="Metalloprtase-TldD/E_C"/>
</dbReference>
<keyword evidence="4" id="KW-0482">Metalloprotease</keyword>
<name>A0A847S4N7_9NEIS</name>
<dbReference type="InterPro" id="IPR002510">
    <property type="entry name" value="Metalloprtase-TldD/E_N"/>
</dbReference>
<dbReference type="Gene3D" id="3.30.2290.10">
    <property type="entry name" value="PmbA/TldD superfamily"/>
    <property type="match status" value="1"/>
</dbReference>
<dbReference type="AlphaFoldDB" id="A0A847S4N7"/>
<reference evidence="7 8" key="1">
    <citation type="submission" date="2020-04" db="EMBL/GenBank/DDBJ databases">
        <title>Draft genome of Leeia sp. IMCC25680.</title>
        <authorList>
            <person name="Song J."/>
            <person name="Cho J.-C."/>
        </authorList>
    </citation>
    <scope>NUCLEOTIDE SEQUENCE [LARGE SCALE GENOMIC DNA]</scope>
    <source>
        <strain evidence="7 8">IMCC25680</strain>
    </source>
</reference>
<evidence type="ECO:0000313" key="8">
    <source>
        <dbReference type="Proteomes" id="UP000587991"/>
    </source>
</evidence>
<dbReference type="InterPro" id="IPR035068">
    <property type="entry name" value="TldD/PmbA_N"/>
</dbReference>
<dbReference type="RefSeq" id="WP_168875395.1">
    <property type="nucleotide sequence ID" value="NZ_JABAIM010000001.1"/>
</dbReference>
<dbReference type="InterPro" id="IPR051463">
    <property type="entry name" value="Peptidase_U62_metallo"/>
</dbReference>
<protein>
    <submittedName>
        <fullName evidence="7">TldD/PmbA family protein</fullName>
    </submittedName>
</protein>
<evidence type="ECO:0000259" key="5">
    <source>
        <dbReference type="Pfam" id="PF01523"/>
    </source>
</evidence>